<comment type="catalytic activity">
    <reaction evidence="10">
        <text>O-phospho-L-homoserine + H2O = L-threonine + phosphate</text>
        <dbReference type="Rhea" id="RHEA:10840"/>
        <dbReference type="ChEBI" id="CHEBI:15377"/>
        <dbReference type="ChEBI" id="CHEBI:43474"/>
        <dbReference type="ChEBI" id="CHEBI:57590"/>
        <dbReference type="ChEBI" id="CHEBI:57926"/>
        <dbReference type="EC" id="4.2.3.1"/>
    </reaction>
</comment>
<dbReference type="Gene3D" id="3.40.50.1100">
    <property type="match status" value="2"/>
</dbReference>
<keyword evidence="16" id="KW-1185">Reference proteome</keyword>
<dbReference type="RefSeq" id="WP_119864182.1">
    <property type="nucleotide sequence ID" value="NZ_CP016786.1"/>
</dbReference>
<feature type="domain" description="Tryptophan synthase beta chain-like PALP" evidence="13">
    <location>
        <begin position="100"/>
        <end position="411"/>
    </location>
</feature>
<gene>
    <name evidence="15" type="ORF">BEN51_00535</name>
</gene>
<dbReference type="PANTHER" id="PTHR43515:SF1">
    <property type="entry name" value="THREONINE SYNTHASE-LIKE 1"/>
    <property type="match status" value="1"/>
</dbReference>
<dbReference type="GO" id="GO:0030170">
    <property type="term" value="F:pyridoxal phosphate binding"/>
    <property type="evidence" value="ECO:0007669"/>
    <property type="project" value="InterPro"/>
</dbReference>
<comment type="cofactor">
    <cofactor evidence="1 12">
        <name>pyridoxal 5'-phosphate</name>
        <dbReference type="ChEBI" id="CHEBI:597326"/>
    </cofactor>
</comment>
<dbReference type="SUPFAM" id="SSF53686">
    <property type="entry name" value="Tryptophan synthase beta subunit-like PLP-dependent enzymes"/>
    <property type="match status" value="1"/>
</dbReference>
<dbReference type="InterPro" id="IPR037158">
    <property type="entry name" value="Thr_synth_N_sf"/>
</dbReference>
<dbReference type="Gene3D" id="3.90.1380.10">
    <property type="entry name" value="Threonine synthase, N-terminal domain"/>
    <property type="match status" value="1"/>
</dbReference>
<dbReference type="InterPro" id="IPR036052">
    <property type="entry name" value="TrpB-like_PALP_sf"/>
</dbReference>
<evidence type="ECO:0000256" key="4">
    <source>
        <dbReference type="ARBA" id="ARBA00005517"/>
    </source>
</evidence>
<dbReference type="InterPro" id="IPR000634">
    <property type="entry name" value="Ser/Thr_deHydtase_PyrdxlP-BS"/>
</dbReference>
<dbReference type="NCBIfam" id="TIGR00260">
    <property type="entry name" value="thrC"/>
    <property type="match status" value="1"/>
</dbReference>
<evidence type="ECO:0000256" key="12">
    <source>
        <dbReference type="PIRSR" id="PIRSR604450-51"/>
    </source>
</evidence>
<evidence type="ECO:0000256" key="9">
    <source>
        <dbReference type="ARBA" id="ARBA00022898"/>
    </source>
</evidence>
<dbReference type="GO" id="GO:0009088">
    <property type="term" value="P:threonine biosynthetic process"/>
    <property type="evidence" value="ECO:0007669"/>
    <property type="project" value="UniProtKB-UniRule"/>
</dbReference>
<reference evidence="15 16" key="1">
    <citation type="submission" date="2016-08" db="EMBL/GenBank/DDBJ databases">
        <title>Complete Genome Sequence Of The Indigo Reducing Clostridium isatidis DSM15098.</title>
        <authorList>
            <person name="Little G.T."/>
            <person name="Minton N.P."/>
        </authorList>
    </citation>
    <scope>NUCLEOTIDE SEQUENCE [LARGE SCALE GENOMIC DNA]</scope>
    <source>
        <strain evidence="15 16">DSM 15098</strain>
    </source>
</reference>
<evidence type="ECO:0000256" key="3">
    <source>
        <dbReference type="ARBA" id="ARBA00004979"/>
    </source>
</evidence>
<evidence type="ECO:0000313" key="16">
    <source>
        <dbReference type="Proteomes" id="UP000264883"/>
    </source>
</evidence>
<dbReference type="GO" id="GO:0004795">
    <property type="term" value="F:threonine synthase activity"/>
    <property type="evidence" value="ECO:0007669"/>
    <property type="project" value="UniProtKB-UniRule"/>
</dbReference>
<evidence type="ECO:0000256" key="8">
    <source>
        <dbReference type="ARBA" id="ARBA00022697"/>
    </source>
</evidence>
<proteinExistence type="inferred from homology"/>
<dbReference type="EC" id="4.2.3.1" evidence="5 11"/>
<dbReference type="GO" id="GO:0005737">
    <property type="term" value="C:cytoplasm"/>
    <property type="evidence" value="ECO:0007669"/>
    <property type="project" value="TreeGrafter"/>
</dbReference>
<dbReference type="Pfam" id="PF00291">
    <property type="entry name" value="PALP"/>
    <property type="match status" value="1"/>
</dbReference>
<feature type="domain" description="Threonine synthase N-terminal" evidence="14">
    <location>
        <begin position="2"/>
        <end position="76"/>
    </location>
</feature>
<name>A0A343J939_9CLOT</name>
<evidence type="ECO:0000259" key="14">
    <source>
        <dbReference type="Pfam" id="PF14821"/>
    </source>
</evidence>
<evidence type="ECO:0000313" key="15">
    <source>
        <dbReference type="EMBL" id="ASW42047.1"/>
    </source>
</evidence>
<evidence type="ECO:0000256" key="11">
    <source>
        <dbReference type="NCBIfam" id="TIGR00260"/>
    </source>
</evidence>
<evidence type="ECO:0000256" key="1">
    <source>
        <dbReference type="ARBA" id="ARBA00001933"/>
    </source>
</evidence>
<dbReference type="Proteomes" id="UP000264883">
    <property type="component" value="Chromosome"/>
</dbReference>
<dbReference type="CDD" id="cd01560">
    <property type="entry name" value="Thr-synth_2"/>
    <property type="match status" value="1"/>
</dbReference>
<dbReference type="PANTHER" id="PTHR43515">
    <property type="entry name" value="THREONINE SYNTHASE-LIKE 1"/>
    <property type="match status" value="1"/>
</dbReference>
<evidence type="ECO:0000256" key="7">
    <source>
        <dbReference type="ARBA" id="ARBA00022605"/>
    </source>
</evidence>
<evidence type="ECO:0000256" key="5">
    <source>
        <dbReference type="ARBA" id="ARBA00013028"/>
    </source>
</evidence>
<dbReference type="KEGG" id="cia:BEN51_00535"/>
<evidence type="ECO:0000256" key="6">
    <source>
        <dbReference type="ARBA" id="ARBA00018679"/>
    </source>
</evidence>
<evidence type="ECO:0000256" key="2">
    <source>
        <dbReference type="ARBA" id="ARBA00003648"/>
    </source>
</evidence>
<accession>A0A343J939</accession>
<feature type="modified residue" description="N6-(pyridoxal phosphate)lysine" evidence="12">
    <location>
        <position position="108"/>
    </location>
</feature>
<comment type="function">
    <text evidence="2">Catalyzes the gamma-elimination of phosphate from L-phosphohomoserine and the beta-addition of water to produce L-threonine.</text>
</comment>
<dbReference type="Pfam" id="PF14821">
    <property type="entry name" value="Thr_synth_N"/>
    <property type="match status" value="1"/>
</dbReference>
<dbReference type="InterPro" id="IPR004450">
    <property type="entry name" value="Thr_synthase-like"/>
</dbReference>
<dbReference type="AlphaFoldDB" id="A0A343J939"/>
<dbReference type="OrthoDB" id="9763107at2"/>
<dbReference type="InterPro" id="IPR001926">
    <property type="entry name" value="TrpB-like_PALP"/>
</dbReference>
<dbReference type="EMBL" id="CP016786">
    <property type="protein sequence ID" value="ASW42047.1"/>
    <property type="molecule type" value="Genomic_DNA"/>
</dbReference>
<evidence type="ECO:0000256" key="10">
    <source>
        <dbReference type="ARBA" id="ARBA00049144"/>
    </source>
</evidence>
<sequence length="494" mass="56147">MRYISTRNEDISVSPSQAIIQGISRDGGLFVPLNTPKISLEELKDLNYKDLAFEIMSKFFTDFEERELRECIKKAYDDKFDTELIAPLVKLGEDYCLELYHGPTLAFKDMALSILPYLLKQSLKINGENKEVVILTATSGDTGKAALEGFAKVDGIKIIVFFPEEGVSKIQKLQMRTQEGENTYVVGINGNFDDAQGGVKAIFNDKEFVEFLNKNNYILSSANSINIGRLIPQVVYYFYSYLLLVKDNKIQLGDKINFAVPTGNFGNILAAYYAKKMGLPINKLICASNENKVLTDFFDTGIYDKRRELILTSSPSMDILISSNLERLLYHLDEEKEKLTALCMEQLSDVGFYKIDKDILGDFYAGYSSEEEVADTIKKVYKRFNYLLDTHTAVAYNVSEKYKKEYKEEDIETIIVSTASPYKFPASVASSIGLDIRDRDEFELIDILSKETNIAIPKAIKNLKEKKIIHNHNCNKEDMRRMIEKFLKVGGNND</sequence>
<dbReference type="InterPro" id="IPR029144">
    <property type="entry name" value="Thr_synth_N"/>
</dbReference>
<comment type="pathway">
    <text evidence="3">Amino-acid biosynthesis; L-threonine biosynthesis; L-threonine from L-aspartate: step 5/5.</text>
</comment>
<protein>
    <recommendedName>
        <fullName evidence="6 11">Threonine synthase</fullName>
        <ecNumber evidence="5 11">4.2.3.1</ecNumber>
    </recommendedName>
</protein>
<keyword evidence="8" id="KW-0791">Threonine biosynthesis</keyword>
<dbReference type="UniPathway" id="UPA00050">
    <property type="reaction ID" value="UER00065"/>
</dbReference>
<evidence type="ECO:0000259" key="13">
    <source>
        <dbReference type="Pfam" id="PF00291"/>
    </source>
</evidence>
<keyword evidence="7" id="KW-0028">Amino-acid biosynthesis</keyword>
<organism evidence="15 16">
    <name type="scientific">Clostridium isatidis</name>
    <dbReference type="NCBI Taxonomy" id="182773"/>
    <lineage>
        <taxon>Bacteria</taxon>
        <taxon>Bacillati</taxon>
        <taxon>Bacillota</taxon>
        <taxon>Clostridia</taxon>
        <taxon>Eubacteriales</taxon>
        <taxon>Clostridiaceae</taxon>
        <taxon>Clostridium</taxon>
    </lineage>
</organism>
<comment type="similarity">
    <text evidence="4">Belongs to the threonine synthase family.</text>
</comment>
<keyword evidence="9 12" id="KW-0663">Pyridoxal phosphate</keyword>
<dbReference type="PROSITE" id="PS00165">
    <property type="entry name" value="DEHYDRATASE_SER_THR"/>
    <property type="match status" value="1"/>
</dbReference>